<dbReference type="EMBL" id="CP001700">
    <property type="protein sequence ID" value="ACU76117.1"/>
    <property type="molecule type" value="Genomic_DNA"/>
</dbReference>
<gene>
    <name evidence="2" type="ordered locus">Caci_7288</name>
</gene>
<dbReference type="HOGENOM" id="CLU_129305_1_1_11"/>
<keyword evidence="1" id="KW-1133">Transmembrane helix</keyword>
<dbReference type="Proteomes" id="UP000000851">
    <property type="component" value="Chromosome"/>
</dbReference>
<dbReference type="InterPro" id="IPR025327">
    <property type="entry name" value="DUF4233"/>
</dbReference>
<feature type="transmembrane region" description="Helical" evidence="1">
    <location>
        <begin position="66"/>
        <end position="93"/>
    </location>
</feature>
<proteinExistence type="predicted"/>
<dbReference type="AlphaFoldDB" id="C7Q8C9"/>
<sequence>MMVRRMAASVLCFEVLVILFFALVAMKLSDLGTGTVWAICGPGMVLAALLCGMLRKQWAYSLGWVLQAALVVAGFVITDMFFIGGGFALLWYWGLRAGRQIDAEKAAAYAAYEAAQAQAAGAKS</sequence>
<organism evidence="2 3">
    <name type="scientific">Catenulispora acidiphila (strain DSM 44928 / JCM 14897 / NBRC 102108 / NRRL B-24433 / ID139908)</name>
    <dbReference type="NCBI Taxonomy" id="479433"/>
    <lineage>
        <taxon>Bacteria</taxon>
        <taxon>Bacillati</taxon>
        <taxon>Actinomycetota</taxon>
        <taxon>Actinomycetes</taxon>
        <taxon>Catenulisporales</taxon>
        <taxon>Catenulisporaceae</taxon>
        <taxon>Catenulispora</taxon>
    </lineage>
</organism>
<dbReference type="STRING" id="479433.Caci_7288"/>
<accession>C7Q8C9</accession>
<name>C7Q8C9_CATAD</name>
<keyword evidence="1" id="KW-0812">Transmembrane</keyword>
<evidence type="ECO:0000256" key="1">
    <source>
        <dbReference type="SAM" id="Phobius"/>
    </source>
</evidence>
<evidence type="ECO:0000313" key="3">
    <source>
        <dbReference type="Proteomes" id="UP000000851"/>
    </source>
</evidence>
<evidence type="ECO:0008006" key="4">
    <source>
        <dbReference type="Google" id="ProtNLM"/>
    </source>
</evidence>
<feature type="transmembrane region" description="Helical" evidence="1">
    <location>
        <begin position="7"/>
        <end position="28"/>
    </location>
</feature>
<reference evidence="2 3" key="1">
    <citation type="journal article" date="2009" name="Stand. Genomic Sci.">
        <title>Complete genome sequence of Catenulispora acidiphila type strain (ID 139908).</title>
        <authorList>
            <person name="Copeland A."/>
            <person name="Lapidus A."/>
            <person name="Glavina Del Rio T."/>
            <person name="Nolan M."/>
            <person name="Lucas S."/>
            <person name="Chen F."/>
            <person name="Tice H."/>
            <person name="Cheng J.F."/>
            <person name="Bruce D."/>
            <person name="Goodwin L."/>
            <person name="Pitluck S."/>
            <person name="Mikhailova N."/>
            <person name="Pati A."/>
            <person name="Ivanova N."/>
            <person name="Mavromatis K."/>
            <person name="Chen A."/>
            <person name="Palaniappan K."/>
            <person name="Chain P."/>
            <person name="Land M."/>
            <person name="Hauser L."/>
            <person name="Chang Y.J."/>
            <person name="Jeffries C.D."/>
            <person name="Chertkov O."/>
            <person name="Brettin T."/>
            <person name="Detter J.C."/>
            <person name="Han C."/>
            <person name="Ali Z."/>
            <person name="Tindall B.J."/>
            <person name="Goker M."/>
            <person name="Bristow J."/>
            <person name="Eisen J.A."/>
            <person name="Markowitz V."/>
            <person name="Hugenholtz P."/>
            <person name="Kyrpides N.C."/>
            <person name="Klenk H.P."/>
        </authorList>
    </citation>
    <scope>NUCLEOTIDE SEQUENCE [LARGE SCALE GENOMIC DNA]</scope>
    <source>
        <strain evidence="3">DSM 44928 / JCM 14897 / NBRC 102108 / NRRL B-24433 / ID139908</strain>
    </source>
</reference>
<dbReference type="KEGG" id="cai:Caci_7288"/>
<keyword evidence="3" id="KW-1185">Reference proteome</keyword>
<dbReference type="InParanoid" id="C7Q8C9"/>
<feature type="transmembrane region" description="Helical" evidence="1">
    <location>
        <begin position="34"/>
        <end position="54"/>
    </location>
</feature>
<evidence type="ECO:0000313" key="2">
    <source>
        <dbReference type="EMBL" id="ACU76117.1"/>
    </source>
</evidence>
<keyword evidence="1" id="KW-0472">Membrane</keyword>
<dbReference type="Pfam" id="PF14017">
    <property type="entry name" value="DUF4233"/>
    <property type="match status" value="1"/>
</dbReference>
<protein>
    <recommendedName>
        <fullName evidence="4">DUF4233 domain-containing protein</fullName>
    </recommendedName>
</protein>